<keyword evidence="1" id="KW-0472">Membrane</keyword>
<keyword evidence="1" id="KW-0812">Transmembrane</keyword>
<dbReference type="Proteomes" id="UP000243217">
    <property type="component" value="Unassembled WGS sequence"/>
</dbReference>
<accession>A0A1V9ZNF6</accession>
<proteinExistence type="predicted"/>
<evidence type="ECO:0000313" key="2">
    <source>
        <dbReference type="EMBL" id="OQR99509.1"/>
    </source>
</evidence>
<dbReference type="AlphaFoldDB" id="A0A1V9ZNF6"/>
<reference evidence="2 3" key="1">
    <citation type="journal article" date="2014" name="Genome Biol. Evol.">
        <title>The secreted proteins of Achlya hypogyna and Thraustotheca clavata identify the ancestral oomycete secretome and reveal gene acquisitions by horizontal gene transfer.</title>
        <authorList>
            <person name="Misner I."/>
            <person name="Blouin N."/>
            <person name="Leonard G."/>
            <person name="Richards T.A."/>
            <person name="Lane C.E."/>
        </authorList>
    </citation>
    <scope>NUCLEOTIDE SEQUENCE [LARGE SCALE GENOMIC DNA]</scope>
    <source>
        <strain evidence="2 3">ATCC 34112</strain>
    </source>
</reference>
<comment type="caution">
    <text evidence="2">The sequence shown here is derived from an EMBL/GenBank/DDBJ whole genome shotgun (WGS) entry which is preliminary data.</text>
</comment>
<sequence length="67" mass="7644">MEGLMATFQWEQLFKAMAKHVYLELKRSMGESDEWIGRVAACGTSGAFAAWLVAYRRKHARPQLPNT</sequence>
<dbReference type="EMBL" id="JNBS01001799">
    <property type="protein sequence ID" value="OQR99509.1"/>
    <property type="molecule type" value="Genomic_DNA"/>
</dbReference>
<feature type="transmembrane region" description="Helical" evidence="1">
    <location>
        <begin position="35"/>
        <end position="55"/>
    </location>
</feature>
<keyword evidence="1" id="KW-1133">Transmembrane helix</keyword>
<protein>
    <submittedName>
        <fullName evidence="2">Uncharacterized protein</fullName>
    </submittedName>
</protein>
<name>A0A1V9ZNF6_9STRA</name>
<evidence type="ECO:0000256" key="1">
    <source>
        <dbReference type="SAM" id="Phobius"/>
    </source>
</evidence>
<gene>
    <name evidence="2" type="ORF">THRCLA_21821</name>
</gene>
<keyword evidence="3" id="KW-1185">Reference proteome</keyword>
<evidence type="ECO:0000313" key="3">
    <source>
        <dbReference type="Proteomes" id="UP000243217"/>
    </source>
</evidence>
<dbReference type="OrthoDB" id="10325488at2759"/>
<organism evidence="2 3">
    <name type="scientific">Thraustotheca clavata</name>
    <dbReference type="NCBI Taxonomy" id="74557"/>
    <lineage>
        <taxon>Eukaryota</taxon>
        <taxon>Sar</taxon>
        <taxon>Stramenopiles</taxon>
        <taxon>Oomycota</taxon>
        <taxon>Saprolegniomycetes</taxon>
        <taxon>Saprolegniales</taxon>
        <taxon>Achlyaceae</taxon>
        <taxon>Thraustotheca</taxon>
    </lineage>
</organism>